<evidence type="ECO:0000313" key="17">
    <source>
        <dbReference type="EMBL" id="MBB5352294.1"/>
    </source>
</evidence>
<evidence type="ECO:0000256" key="11">
    <source>
        <dbReference type="PIRSR" id="PIRSR627057-1"/>
    </source>
</evidence>
<feature type="transmembrane region" description="Helical" evidence="14">
    <location>
        <begin position="98"/>
        <end position="127"/>
    </location>
</feature>
<evidence type="ECO:0000256" key="6">
    <source>
        <dbReference type="ARBA" id="ARBA00022824"/>
    </source>
</evidence>
<keyword evidence="5 13" id="KW-0378">Hydrolase</keyword>
<dbReference type="InterPro" id="IPR032456">
    <property type="entry name" value="Peptidase_M48_N"/>
</dbReference>
<evidence type="ECO:0000256" key="9">
    <source>
        <dbReference type="ARBA" id="ARBA00023049"/>
    </source>
</evidence>
<name>A0A840V9N4_9BACT</name>
<feature type="binding site" evidence="12">
    <location>
        <position position="279"/>
    </location>
    <ligand>
        <name>Zn(2+)</name>
        <dbReference type="ChEBI" id="CHEBI:29105"/>
        <note>catalytic</note>
    </ligand>
</feature>
<feature type="transmembrane region" description="Helical" evidence="14">
    <location>
        <begin position="289"/>
        <end position="307"/>
    </location>
</feature>
<evidence type="ECO:0000256" key="5">
    <source>
        <dbReference type="ARBA" id="ARBA00022801"/>
    </source>
</evidence>
<dbReference type="Gene3D" id="3.30.2010.10">
    <property type="entry name" value="Metalloproteases ('zincins'), catalytic domain"/>
    <property type="match status" value="1"/>
</dbReference>
<evidence type="ECO:0000256" key="13">
    <source>
        <dbReference type="RuleBase" id="RU003983"/>
    </source>
</evidence>
<evidence type="ECO:0000256" key="2">
    <source>
        <dbReference type="ARBA" id="ARBA00022670"/>
    </source>
</evidence>
<feature type="binding site" evidence="12">
    <location>
        <position position="358"/>
    </location>
    <ligand>
        <name>Zn(2+)</name>
        <dbReference type="ChEBI" id="CHEBI:29105"/>
        <note>catalytic</note>
    </ligand>
</feature>
<feature type="transmembrane region" description="Helical" evidence="14">
    <location>
        <begin position="173"/>
        <end position="197"/>
    </location>
</feature>
<evidence type="ECO:0000313" key="18">
    <source>
        <dbReference type="Proteomes" id="UP000557717"/>
    </source>
</evidence>
<dbReference type="Pfam" id="PF01435">
    <property type="entry name" value="Peptidase_M48"/>
    <property type="match status" value="1"/>
</dbReference>
<keyword evidence="9 13" id="KW-0482">Metalloprotease</keyword>
<dbReference type="GO" id="GO:0046872">
    <property type="term" value="F:metal ion binding"/>
    <property type="evidence" value="ECO:0007669"/>
    <property type="project" value="UniProtKB-KW"/>
</dbReference>
<feature type="transmembrane region" description="Helical" evidence="14">
    <location>
        <begin position="148"/>
        <end position="167"/>
    </location>
</feature>
<evidence type="ECO:0000256" key="4">
    <source>
        <dbReference type="ARBA" id="ARBA00022723"/>
    </source>
</evidence>
<dbReference type="GO" id="GO:0004222">
    <property type="term" value="F:metalloendopeptidase activity"/>
    <property type="evidence" value="ECO:0007669"/>
    <property type="project" value="InterPro"/>
</dbReference>
<evidence type="ECO:0000256" key="3">
    <source>
        <dbReference type="ARBA" id="ARBA00022692"/>
    </source>
</evidence>
<keyword evidence="2 13" id="KW-0645">Protease</keyword>
<dbReference type="Pfam" id="PF16491">
    <property type="entry name" value="Peptidase_M48_N"/>
    <property type="match status" value="1"/>
</dbReference>
<dbReference type="AlphaFoldDB" id="A0A840V9N4"/>
<keyword evidence="7 12" id="KW-0862">Zinc</keyword>
<evidence type="ECO:0000259" key="16">
    <source>
        <dbReference type="Pfam" id="PF16491"/>
    </source>
</evidence>
<evidence type="ECO:0000256" key="7">
    <source>
        <dbReference type="ARBA" id="ARBA00022833"/>
    </source>
</evidence>
<evidence type="ECO:0000256" key="12">
    <source>
        <dbReference type="PIRSR" id="PIRSR627057-2"/>
    </source>
</evidence>
<keyword evidence="8 14" id="KW-1133">Transmembrane helix</keyword>
<keyword evidence="4 12" id="KW-0479">Metal-binding</keyword>
<comment type="subcellular location">
    <subcellularLocation>
        <location evidence="1">Endoplasmic reticulum membrane</location>
        <topology evidence="1">Multi-pass membrane protein</topology>
    </subcellularLocation>
</comment>
<evidence type="ECO:0000259" key="15">
    <source>
        <dbReference type="Pfam" id="PF01435"/>
    </source>
</evidence>
<organism evidence="17 18">
    <name type="scientific">Haloferula luteola</name>
    <dbReference type="NCBI Taxonomy" id="595692"/>
    <lineage>
        <taxon>Bacteria</taxon>
        <taxon>Pseudomonadati</taxon>
        <taxon>Verrucomicrobiota</taxon>
        <taxon>Verrucomicrobiia</taxon>
        <taxon>Verrucomicrobiales</taxon>
        <taxon>Verrucomicrobiaceae</taxon>
        <taxon>Haloferula</taxon>
    </lineage>
</organism>
<protein>
    <submittedName>
        <fullName evidence="17">STE24 endopeptidase</fullName>
        <ecNumber evidence="17">3.4.24.84</ecNumber>
    </submittedName>
</protein>
<feature type="transmembrane region" description="Helical" evidence="14">
    <location>
        <begin position="327"/>
        <end position="346"/>
    </location>
</feature>
<dbReference type="Proteomes" id="UP000557717">
    <property type="component" value="Unassembled WGS sequence"/>
</dbReference>
<reference evidence="17 18" key="1">
    <citation type="submission" date="2020-08" db="EMBL/GenBank/DDBJ databases">
        <title>Genomic Encyclopedia of Type Strains, Phase IV (KMG-IV): sequencing the most valuable type-strain genomes for metagenomic binning, comparative biology and taxonomic classification.</title>
        <authorList>
            <person name="Goeker M."/>
        </authorList>
    </citation>
    <scope>NUCLEOTIDE SEQUENCE [LARGE SCALE GENOMIC DNA]</scope>
    <source>
        <strain evidence="17 18">YC6886</strain>
    </source>
</reference>
<evidence type="ECO:0000256" key="1">
    <source>
        <dbReference type="ARBA" id="ARBA00004477"/>
    </source>
</evidence>
<feature type="transmembrane region" description="Helical" evidence="14">
    <location>
        <begin position="6"/>
        <end position="27"/>
    </location>
</feature>
<feature type="binding site" evidence="12">
    <location>
        <position position="275"/>
    </location>
    <ligand>
        <name>Zn(2+)</name>
        <dbReference type="ChEBI" id="CHEBI:29105"/>
        <note>catalytic</note>
    </ligand>
</feature>
<sequence length="416" mass="46372">MDINALGIAILLILFLLWNLDFVVTLLNLRALRPEVPAEFEGIIPASEHQKSLAYARASARFGLVESLVSLSTLLVFWLIGGFGWLDSLCRSWLGDGIPAGLLFLALLFIGNHLLHLPLSIYSTFVLEERFGFNRTTPRLFITDEIKNLLLSAALGLPLLAGLLWIFQNVPQAWLWAWLLFTTVQLLLTWAAPTWILPLYNRFTPMEEGPTRSAIESMAEKCGFPLGEISVMDGSKRSTKANAYFTGFGKTKKIALYDTLVEEQTRDELVAVLAHEIGHFKCRHIIKRIAMAVMQTAVLFFLLGRVIDSQSPFARELFDAFFVPEISAHVGLVLFAILFSPVSRILSVLGNRSSRQHEFEADAYAAQVTGQPEALISALKKLSVKNLSNLTPHPARVFLDHSHPPVLIRIAALRSL</sequence>
<dbReference type="InterPro" id="IPR027057">
    <property type="entry name" value="CAXX_Prtase_1"/>
</dbReference>
<keyword evidence="18" id="KW-1185">Reference proteome</keyword>
<dbReference type="PANTHER" id="PTHR10120">
    <property type="entry name" value="CAAX PRENYL PROTEASE 1"/>
    <property type="match status" value="1"/>
</dbReference>
<feature type="active site" description="Proton donor" evidence="11">
    <location>
        <position position="362"/>
    </location>
</feature>
<dbReference type="EC" id="3.4.24.84" evidence="17"/>
<accession>A0A840V9N4</accession>
<dbReference type="GO" id="GO:0071586">
    <property type="term" value="P:CAAX-box protein processing"/>
    <property type="evidence" value="ECO:0007669"/>
    <property type="project" value="InterPro"/>
</dbReference>
<comment type="caution">
    <text evidence="17">The sequence shown here is derived from an EMBL/GenBank/DDBJ whole genome shotgun (WGS) entry which is preliminary data.</text>
</comment>
<evidence type="ECO:0000256" key="14">
    <source>
        <dbReference type="SAM" id="Phobius"/>
    </source>
</evidence>
<comment type="similarity">
    <text evidence="13">Belongs to the peptidase M48 family.</text>
</comment>
<feature type="domain" description="Peptidase M48" evidence="15">
    <location>
        <begin position="211"/>
        <end position="415"/>
    </location>
</feature>
<dbReference type="InterPro" id="IPR001915">
    <property type="entry name" value="Peptidase_M48"/>
</dbReference>
<evidence type="ECO:0000256" key="10">
    <source>
        <dbReference type="ARBA" id="ARBA00023136"/>
    </source>
</evidence>
<feature type="domain" description="CAAX prenyl protease 1 N-terminal" evidence="16">
    <location>
        <begin position="28"/>
        <end position="202"/>
    </location>
</feature>
<gene>
    <name evidence="17" type="ORF">HNR46_002537</name>
</gene>
<keyword evidence="3 14" id="KW-0812">Transmembrane</keyword>
<dbReference type="FunFam" id="3.30.2010.10:FF:000002">
    <property type="entry name" value="CAAX prenyl protease"/>
    <property type="match status" value="1"/>
</dbReference>
<keyword evidence="6" id="KW-0256">Endoplasmic reticulum</keyword>
<dbReference type="EMBL" id="JACHFD010000011">
    <property type="protein sequence ID" value="MBB5352294.1"/>
    <property type="molecule type" value="Genomic_DNA"/>
</dbReference>
<comment type="cofactor">
    <cofactor evidence="12 13">
        <name>Zn(2+)</name>
        <dbReference type="ChEBI" id="CHEBI:29105"/>
    </cofactor>
    <text evidence="12 13">Binds 1 zinc ion per subunit.</text>
</comment>
<dbReference type="CDD" id="cd07343">
    <property type="entry name" value="M48A_Zmpste24p_like"/>
    <property type="match status" value="1"/>
</dbReference>
<feature type="active site" evidence="11">
    <location>
        <position position="276"/>
    </location>
</feature>
<dbReference type="RefSeq" id="WP_184019196.1">
    <property type="nucleotide sequence ID" value="NZ_JACHFD010000011.1"/>
</dbReference>
<feature type="transmembrane region" description="Helical" evidence="14">
    <location>
        <begin position="62"/>
        <end position="86"/>
    </location>
</feature>
<proteinExistence type="inferred from homology"/>
<keyword evidence="10 14" id="KW-0472">Membrane</keyword>
<evidence type="ECO:0000256" key="8">
    <source>
        <dbReference type="ARBA" id="ARBA00022989"/>
    </source>
</evidence>